<evidence type="ECO:0000313" key="2">
    <source>
        <dbReference type="EMBL" id="MFC3764763.1"/>
    </source>
</evidence>
<dbReference type="InterPro" id="IPR036291">
    <property type="entry name" value="NAD(P)-bd_dom_sf"/>
</dbReference>
<dbReference type="EMBL" id="JBHRZH010000033">
    <property type="protein sequence ID" value="MFC3764763.1"/>
    <property type="molecule type" value="Genomic_DNA"/>
</dbReference>
<gene>
    <name evidence="2" type="ORF">ACFOUW_28260</name>
</gene>
<dbReference type="Pfam" id="PF05368">
    <property type="entry name" value="NmrA"/>
    <property type="match status" value="1"/>
</dbReference>
<name>A0ABV7YIN9_9ACTN</name>
<comment type="caution">
    <text evidence="2">The sequence shown here is derived from an EMBL/GenBank/DDBJ whole genome shotgun (WGS) entry which is preliminary data.</text>
</comment>
<dbReference type="PANTHER" id="PTHR43162">
    <property type="match status" value="1"/>
</dbReference>
<reference evidence="3" key="1">
    <citation type="journal article" date="2019" name="Int. J. Syst. Evol. Microbiol.">
        <title>The Global Catalogue of Microorganisms (GCM) 10K type strain sequencing project: providing services to taxonomists for standard genome sequencing and annotation.</title>
        <authorList>
            <consortium name="The Broad Institute Genomics Platform"/>
            <consortium name="The Broad Institute Genome Sequencing Center for Infectious Disease"/>
            <person name="Wu L."/>
            <person name="Ma J."/>
        </authorList>
    </citation>
    <scope>NUCLEOTIDE SEQUENCE [LARGE SCALE GENOMIC DNA]</scope>
    <source>
        <strain evidence="3">CGMCC 4.7241</strain>
    </source>
</reference>
<evidence type="ECO:0000259" key="1">
    <source>
        <dbReference type="Pfam" id="PF05368"/>
    </source>
</evidence>
<accession>A0ABV7YIN9</accession>
<proteinExistence type="predicted"/>
<dbReference type="Gene3D" id="3.90.25.10">
    <property type="entry name" value="UDP-galactose 4-epimerase, domain 1"/>
    <property type="match status" value="1"/>
</dbReference>
<dbReference type="Proteomes" id="UP001595699">
    <property type="component" value="Unassembled WGS sequence"/>
</dbReference>
<protein>
    <submittedName>
        <fullName evidence="2">NmrA family NAD(P)-binding protein</fullName>
    </submittedName>
</protein>
<dbReference type="PANTHER" id="PTHR43162:SF1">
    <property type="entry name" value="PRESTALK A DIFFERENTIATION PROTEIN A"/>
    <property type="match status" value="1"/>
</dbReference>
<dbReference type="InterPro" id="IPR008030">
    <property type="entry name" value="NmrA-like"/>
</dbReference>
<dbReference type="Gene3D" id="3.40.50.720">
    <property type="entry name" value="NAD(P)-binding Rossmann-like Domain"/>
    <property type="match status" value="1"/>
</dbReference>
<keyword evidence="3" id="KW-1185">Reference proteome</keyword>
<feature type="domain" description="NmrA-like" evidence="1">
    <location>
        <begin position="3"/>
        <end position="268"/>
    </location>
</feature>
<dbReference type="InterPro" id="IPR051604">
    <property type="entry name" value="Ergot_Alk_Oxidoreductase"/>
</dbReference>
<dbReference type="SUPFAM" id="SSF51735">
    <property type="entry name" value="NAD(P)-binding Rossmann-fold domains"/>
    <property type="match status" value="1"/>
</dbReference>
<organism evidence="2 3">
    <name type="scientific">Tenggerimyces flavus</name>
    <dbReference type="NCBI Taxonomy" id="1708749"/>
    <lineage>
        <taxon>Bacteria</taxon>
        <taxon>Bacillati</taxon>
        <taxon>Actinomycetota</taxon>
        <taxon>Actinomycetes</taxon>
        <taxon>Propionibacteriales</taxon>
        <taxon>Nocardioidaceae</taxon>
        <taxon>Tenggerimyces</taxon>
    </lineage>
</organism>
<sequence length="305" mass="33416">MSNETILVAGAAGGVQGATGNLVTRALLAQGKEVRAFVRQDDDRAARLRKEGAEAYVGDLREIKHVQPALHGVRRAFFTYPVQDGLLDATAVFASAAAYEGVEQVVEVSQLAPDPQAGTPRLRQHWVSEQVLDHAGVGAIHLRATAFYENIRALIHPGENGYQLILPLGDDSTVLPLVSGGDVARVANEVLAQKEIQPAGFHRLIGEFVSVKQITEVFERAVGHPLHYVDVPSETWRQIMLDHGLNPHAAAHLTSLWQLFREAGAANWQDEAYEHTDAIERLTGQRRQTIEEFFQANLDTFGGAR</sequence>
<evidence type="ECO:0000313" key="3">
    <source>
        <dbReference type="Proteomes" id="UP001595699"/>
    </source>
</evidence>
<dbReference type="RefSeq" id="WP_205121587.1">
    <property type="nucleotide sequence ID" value="NZ_JAFBCM010000001.1"/>
</dbReference>